<dbReference type="RefSeq" id="WP_212705764.1">
    <property type="nucleotide sequence ID" value="NZ_CP073581.1"/>
</dbReference>
<reference evidence="2" key="1">
    <citation type="submission" date="2021-04" db="EMBL/GenBank/DDBJ databases">
        <title>Complete genome sequence for Sulfitobacter sp. strain JK7-1.</title>
        <authorList>
            <person name="Park S.-J."/>
        </authorList>
    </citation>
    <scope>NUCLEOTIDE SEQUENCE</scope>
    <source>
        <strain evidence="2">JK7-1</strain>
    </source>
</reference>
<protein>
    <submittedName>
        <fullName evidence="2">Uncharacterized protein</fullName>
    </submittedName>
</protein>
<evidence type="ECO:0000256" key="1">
    <source>
        <dbReference type="SAM" id="SignalP"/>
    </source>
</evidence>
<keyword evidence="1" id="KW-0732">Signal</keyword>
<gene>
    <name evidence="2" type="ORF">KDD17_06250</name>
</gene>
<accession>A0A975PNQ5</accession>
<dbReference type="Proteomes" id="UP000683291">
    <property type="component" value="Chromosome 1"/>
</dbReference>
<keyword evidence="3" id="KW-1185">Reference proteome</keyword>
<evidence type="ECO:0000313" key="3">
    <source>
        <dbReference type="Proteomes" id="UP000683291"/>
    </source>
</evidence>
<proteinExistence type="predicted"/>
<evidence type="ECO:0000313" key="2">
    <source>
        <dbReference type="EMBL" id="QUJ77570.1"/>
    </source>
</evidence>
<sequence length="117" mass="11493">MKNILAISTAALLATATSGLAQATQQAVLGASDNATYSVRVEGSNGVIYNCKPDTSVRPDGTRIRECIREGEGGTLFSSGDGIGGAAPAIAGGIVALAIIASDSGSSTTTTTGSSDN</sequence>
<dbReference type="KEGG" id="sual:KDD17_06250"/>
<feature type="chain" id="PRO_5037124714" evidence="1">
    <location>
        <begin position="24"/>
        <end position="117"/>
    </location>
</feature>
<dbReference type="AlphaFoldDB" id="A0A975PNQ5"/>
<dbReference type="EMBL" id="CP073581">
    <property type="protein sequence ID" value="QUJ77570.1"/>
    <property type="molecule type" value="Genomic_DNA"/>
</dbReference>
<organism evidence="2 3">
    <name type="scientific">Sulfitobacter albidus</name>
    <dbReference type="NCBI Taxonomy" id="2829501"/>
    <lineage>
        <taxon>Bacteria</taxon>
        <taxon>Pseudomonadati</taxon>
        <taxon>Pseudomonadota</taxon>
        <taxon>Alphaproteobacteria</taxon>
        <taxon>Rhodobacterales</taxon>
        <taxon>Roseobacteraceae</taxon>
        <taxon>Sulfitobacter</taxon>
    </lineage>
</organism>
<name>A0A975PNQ5_9RHOB</name>
<feature type="signal peptide" evidence="1">
    <location>
        <begin position="1"/>
        <end position="23"/>
    </location>
</feature>